<accession>A0A9W3BRN3</accession>
<keyword evidence="8" id="KW-1185">Reference proteome</keyword>
<dbReference type="GO" id="GO:0003677">
    <property type="term" value="F:DNA binding"/>
    <property type="evidence" value="ECO:0007669"/>
    <property type="project" value="UniProtKB-KW"/>
</dbReference>
<feature type="domain" description="UBP-type" evidence="7">
    <location>
        <begin position="35"/>
        <end position="143"/>
    </location>
</feature>
<dbReference type="PROSITE" id="PS50271">
    <property type="entry name" value="ZF_UBP"/>
    <property type="match status" value="1"/>
</dbReference>
<gene>
    <name evidence="9" type="primary">LOC108832422</name>
</gene>
<dbReference type="SMART" id="SM00290">
    <property type="entry name" value="ZnF_UBP"/>
    <property type="match status" value="1"/>
</dbReference>
<dbReference type="Gene3D" id="3.30.40.10">
    <property type="entry name" value="Zinc/RING finger domain, C3HC4 (zinc finger)"/>
    <property type="match status" value="1"/>
</dbReference>
<comment type="subcellular location">
    <subcellularLocation>
        <location evidence="1">Nucleus</location>
    </subcellularLocation>
</comment>
<proteinExistence type="predicted"/>
<evidence type="ECO:0000256" key="6">
    <source>
        <dbReference type="PROSITE-ProRule" id="PRU00502"/>
    </source>
</evidence>
<evidence type="ECO:0000256" key="3">
    <source>
        <dbReference type="ARBA" id="ARBA00023125"/>
    </source>
</evidence>
<evidence type="ECO:0000259" key="7">
    <source>
        <dbReference type="PROSITE" id="PS50271"/>
    </source>
</evidence>
<keyword evidence="5" id="KW-0539">Nucleus</keyword>
<organism evidence="8 9">
    <name type="scientific">Raphanus sativus</name>
    <name type="common">Radish</name>
    <name type="synonym">Raphanus raphanistrum var. sativus</name>
    <dbReference type="NCBI Taxonomy" id="3726"/>
    <lineage>
        <taxon>Eukaryota</taxon>
        <taxon>Viridiplantae</taxon>
        <taxon>Streptophyta</taxon>
        <taxon>Embryophyta</taxon>
        <taxon>Tracheophyta</taxon>
        <taxon>Spermatophyta</taxon>
        <taxon>Magnoliopsida</taxon>
        <taxon>eudicotyledons</taxon>
        <taxon>Gunneridae</taxon>
        <taxon>Pentapetalae</taxon>
        <taxon>rosids</taxon>
        <taxon>malvids</taxon>
        <taxon>Brassicales</taxon>
        <taxon>Brassicaceae</taxon>
        <taxon>Brassiceae</taxon>
        <taxon>Raphanus</taxon>
    </lineage>
</organism>
<dbReference type="KEGG" id="rsz:108832422"/>
<dbReference type="GO" id="GO:0005634">
    <property type="term" value="C:nucleus"/>
    <property type="evidence" value="ECO:0007669"/>
    <property type="project" value="UniProtKB-SubCell"/>
</dbReference>
<dbReference type="SUPFAM" id="SSF101936">
    <property type="entry name" value="DNA-binding pseudobarrel domain"/>
    <property type="match status" value="1"/>
</dbReference>
<keyword evidence="6" id="KW-0862">Zinc</keyword>
<name>A0A9W3BRN3_RAPSA</name>
<evidence type="ECO:0000256" key="5">
    <source>
        <dbReference type="ARBA" id="ARBA00023242"/>
    </source>
</evidence>
<dbReference type="InterPro" id="IPR015300">
    <property type="entry name" value="DNA-bd_pseudobarrel_sf"/>
</dbReference>
<keyword evidence="4" id="KW-0804">Transcription</keyword>
<reference evidence="8" key="1">
    <citation type="journal article" date="2019" name="Database">
        <title>The radish genome database (RadishGD): an integrated information resource for radish genomics.</title>
        <authorList>
            <person name="Yu H.J."/>
            <person name="Baek S."/>
            <person name="Lee Y.J."/>
            <person name="Cho A."/>
            <person name="Mun J.H."/>
        </authorList>
    </citation>
    <scope>NUCLEOTIDE SEQUENCE [LARGE SCALE GENOMIC DNA]</scope>
    <source>
        <strain evidence="8">cv. WK10039</strain>
    </source>
</reference>
<dbReference type="PANTHER" id="PTHR47665">
    <property type="entry name" value="HISTONE DEACETYLASE-LIKE PROTEIN"/>
    <property type="match status" value="1"/>
</dbReference>
<evidence type="ECO:0000256" key="2">
    <source>
        <dbReference type="ARBA" id="ARBA00023015"/>
    </source>
</evidence>
<dbReference type="OrthoDB" id="424012at2759"/>
<evidence type="ECO:0000313" key="8">
    <source>
        <dbReference type="Proteomes" id="UP000504610"/>
    </source>
</evidence>
<evidence type="ECO:0000313" key="9">
    <source>
        <dbReference type="RefSeq" id="XP_056841838.1"/>
    </source>
</evidence>
<keyword evidence="6" id="KW-0863">Zinc-finger</keyword>
<keyword evidence="3" id="KW-0238">DNA-binding</keyword>
<dbReference type="GO" id="GO:0008270">
    <property type="term" value="F:zinc ion binding"/>
    <property type="evidence" value="ECO:0007669"/>
    <property type="project" value="UniProtKB-KW"/>
</dbReference>
<dbReference type="PANTHER" id="PTHR47665:SF1">
    <property type="entry name" value="HISTONE DEACETYLASE-LIKE PROTEIN"/>
    <property type="match status" value="1"/>
</dbReference>
<keyword evidence="6" id="KW-0479">Metal-binding</keyword>
<sequence length="150" mass="17341">MDPDMMIEKVLTDTDLSTQGWLILPTQKIENIEKNLGFTLPRNGAQVEILDNDKSYWLSLLAYLLRCENPVENWLCLCCKEVLCSRFVNRHMLMHHQQTAHCLALSYSDLSVWCFCCEAYLDAQIILQLRPVHQATYILKFGEAPPLPQL</sequence>
<protein>
    <submittedName>
        <fullName evidence="9">Uncharacterized protein LOC108832422</fullName>
    </submittedName>
</protein>
<reference evidence="9" key="2">
    <citation type="submission" date="2025-08" db="UniProtKB">
        <authorList>
            <consortium name="RefSeq"/>
        </authorList>
    </citation>
    <scope>IDENTIFICATION</scope>
    <source>
        <tissue evidence="9">Leaf</tissue>
    </source>
</reference>
<dbReference type="GeneID" id="108832422"/>
<dbReference type="RefSeq" id="XP_056841838.1">
    <property type="nucleotide sequence ID" value="XM_056985858.1"/>
</dbReference>
<evidence type="ECO:0000256" key="4">
    <source>
        <dbReference type="ARBA" id="ARBA00023163"/>
    </source>
</evidence>
<evidence type="ECO:0000256" key="1">
    <source>
        <dbReference type="ARBA" id="ARBA00004123"/>
    </source>
</evidence>
<dbReference type="AlphaFoldDB" id="A0A9W3BRN3"/>
<dbReference type="Proteomes" id="UP000504610">
    <property type="component" value="Chromosome 5"/>
</dbReference>
<dbReference type="Pfam" id="PF02148">
    <property type="entry name" value="zf-UBP"/>
    <property type="match status" value="1"/>
</dbReference>
<dbReference type="SUPFAM" id="SSF57850">
    <property type="entry name" value="RING/U-box"/>
    <property type="match status" value="1"/>
</dbReference>
<dbReference type="InterPro" id="IPR013083">
    <property type="entry name" value="Znf_RING/FYVE/PHD"/>
</dbReference>
<dbReference type="InterPro" id="IPR001607">
    <property type="entry name" value="Znf_UBP"/>
</dbReference>
<keyword evidence="2" id="KW-0805">Transcription regulation</keyword>